<evidence type="ECO:0000256" key="4">
    <source>
        <dbReference type="ARBA" id="ARBA00022692"/>
    </source>
</evidence>
<keyword evidence="11" id="KW-1185">Reference proteome</keyword>
<dbReference type="EMBL" id="JBFMKM010000012">
    <property type="protein sequence ID" value="KAL1302671.1"/>
    <property type="molecule type" value="Genomic_DNA"/>
</dbReference>
<dbReference type="InterPro" id="IPR036259">
    <property type="entry name" value="MFS_trans_sf"/>
</dbReference>
<feature type="region of interest" description="Disordered" evidence="7">
    <location>
        <begin position="216"/>
        <end position="263"/>
    </location>
</feature>
<proteinExistence type="inferred from homology"/>
<feature type="transmembrane region" description="Helical" evidence="8">
    <location>
        <begin position="363"/>
        <end position="380"/>
    </location>
</feature>
<dbReference type="InterPro" id="IPR020846">
    <property type="entry name" value="MFS_dom"/>
</dbReference>
<organism evidence="10 11">
    <name type="scientific">Neodothiora populina</name>
    <dbReference type="NCBI Taxonomy" id="2781224"/>
    <lineage>
        <taxon>Eukaryota</taxon>
        <taxon>Fungi</taxon>
        <taxon>Dikarya</taxon>
        <taxon>Ascomycota</taxon>
        <taxon>Pezizomycotina</taxon>
        <taxon>Dothideomycetes</taxon>
        <taxon>Dothideomycetidae</taxon>
        <taxon>Dothideales</taxon>
        <taxon>Dothioraceae</taxon>
        <taxon>Neodothiora</taxon>
    </lineage>
</organism>
<dbReference type="PROSITE" id="PS50850">
    <property type="entry name" value="MFS"/>
    <property type="match status" value="1"/>
</dbReference>
<keyword evidence="4 8" id="KW-0812">Transmembrane</keyword>
<feature type="transmembrane region" description="Helical" evidence="8">
    <location>
        <begin position="474"/>
        <end position="496"/>
    </location>
</feature>
<evidence type="ECO:0000256" key="3">
    <source>
        <dbReference type="ARBA" id="ARBA00022448"/>
    </source>
</evidence>
<feature type="transmembrane region" description="Helical" evidence="8">
    <location>
        <begin position="334"/>
        <end position="357"/>
    </location>
</feature>
<gene>
    <name evidence="10" type="ORF">AAFC00_003035</name>
</gene>
<evidence type="ECO:0000256" key="8">
    <source>
        <dbReference type="SAM" id="Phobius"/>
    </source>
</evidence>
<reference evidence="10 11" key="1">
    <citation type="submission" date="2024-07" db="EMBL/GenBank/DDBJ databases">
        <title>Draft sequence of the Neodothiora populina.</title>
        <authorList>
            <person name="Drown D.D."/>
            <person name="Schuette U.S."/>
            <person name="Buechlein A.B."/>
            <person name="Rusch D.R."/>
            <person name="Winton L.W."/>
            <person name="Adams G.A."/>
        </authorList>
    </citation>
    <scope>NUCLEOTIDE SEQUENCE [LARGE SCALE GENOMIC DNA]</scope>
    <source>
        <strain evidence="10 11">CPC 39397</strain>
    </source>
</reference>
<feature type="transmembrane region" description="Helical" evidence="8">
    <location>
        <begin position="126"/>
        <end position="143"/>
    </location>
</feature>
<evidence type="ECO:0000259" key="9">
    <source>
        <dbReference type="PROSITE" id="PS50850"/>
    </source>
</evidence>
<dbReference type="SUPFAM" id="SSF103473">
    <property type="entry name" value="MFS general substrate transporter"/>
    <property type="match status" value="1"/>
</dbReference>
<dbReference type="PANTHER" id="PTHR23506">
    <property type="entry name" value="GH10249P"/>
    <property type="match status" value="1"/>
</dbReference>
<dbReference type="InterPro" id="IPR001958">
    <property type="entry name" value="Tet-R_TetA/multi-R_MdtG-like"/>
</dbReference>
<feature type="domain" description="Major facilitator superfamily (MFS) profile" evidence="9">
    <location>
        <begin position="25"/>
        <end position="495"/>
    </location>
</feature>
<evidence type="ECO:0000256" key="7">
    <source>
        <dbReference type="SAM" id="MobiDB-lite"/>
    </source>
</evidence>
<accession>A0ABR3P9C1</accession>
<dbReference type="Gene3D" id="1.20.1250.20">
    <property type="entry name" value="MFS general substrate transporter like domains"/>
    <property type="match status" value="1"/>
</dbReference>
<evidence type="ECO:0000256" key="1">
    <source>
        <dbReference type="ARBA" id="ARBA00004141"/>
    </source>
</evidence>
<comment type="caution">
    <text evidence="10">The sequence shown here is derived from an EMBL/GenBank/DDBJ whole genome shotgun (WGS) entry which is preliminary data.</text>
</comment>
<feature type="transmembrane region" description="Helical" evidence="8">
    <location>
        <begin position="99"/>
        <end position="120"/>
    </location>
</feature>
<protein>
    <recommendedName>
        <fullName evidence="9">Major facilitator superfamily (MFS) profile domain-containing protein</fullName>
    </recommendedName>
</protein>
<dbReference type="PANTHER" id="PTHR23506:SF23">
    <property type="entry name" value="GH10249P"/>
    <property type="match status" value="1"/>
</dbReference>
<dbReference type="RefSeq" id="XP_069198947.1">
    <property type="nucleotide sequence ID" value="XM_069342447.1"/>
</dbReference>
<comment type="similarity">
    <text evidence="2">Belongs to the major facilitator superfamily. Vesicular transporter family.</text>
</comment>
<feature type="transmembrane region" description="Helical" evidence="8">
    <location>
        <begin position="392"/>
        <end position="414"/>
    </location>
</feature>
<feature type="compositionally biased region" description="Basic and acidic residues" evidence="7">
    <location>
        <begin position="219"/>
        <end position="231"/>
    </location>
</feature>
<evidence type="ECO:0000313" key="11">
    <source>
        <dbReference type="Proteomes" id="UP001562354"/>
    </source>
</evidence>
<keyword evidence="3" id="KW-0813">Transport</keyword>
<dbReference type="CDD" id="cd17325">
    <property type="entry name" value="MFS_MdtG_SLC18_like"/>
    <property type="match status" value="1"/>
</dbReference>
<dbReference type="Proteomes" id="UP001562354">
    <property type="component" value="Unassembled WGS sequence"/>
</dbReference>
<feature type="transmembrane region" description="Helical" evidence="8">
    <location>
        <begin position="23"/>
        <end position="44"/>
    </location>
</feature>
<dbReference type="InterPro" id="IPR011701">
    <property type="entry name" value="MFS"/>
</dbReference>
<evidence type="ECO:0000256" key="5">
    <source>
        <dbReference type="ARBA" id="ARBA00022989"/>
    </source>
</evidence>
<keyword evidence="6 8" id="KW-0472">Membrane</keyword>
<feature type="transmembrane region" description="Helical" evidence="8">
    <location>
        <begin position="155"/>
        <end position="178"/>
    </location>
</feature>
<dbReference type="Pfam" id="PF07690">
    <property type="entry name" value="MFS_1"/>
    <property type="match status" value="1"/>
</dbReference>
<name>A0ABR3P9C1_9PEZI</name>
<evidence type="ECO:0000256" key="2">
    <source>
        <dbReference type="ARBA" id="ARBA00006829"/>
    </source>
</evidence>
<dbReference type="InterPro" id="IPR050930">
    <property type="entry name" value="MFS_Vesicular_Transporter"/>
</dbReference>
<dbReference type="PRINTS" id="PR01035">
    <property type="entry name" value="TCRTETA"/>
</dbReference>
<sequence length="516" mass="55083">MFTWLNGSDTTPPAFLEVRSSRWFIVFTVAAAVFTDIFLYGIVVPVLPFALTSRAGIAPDDVQTWVSILLAVYGAALLVASPICGWYADRSSSRKMSLLVGLVMLAGSTVLLTVGSSIGVYVAGRILQGFSAAVVWVVGLALLSDTVGTNELGEYMGYVAIAMSMGILAAPLLGGVVFDKGGYYDVFAMAYGLIGVDIVLRFALIEKRVAAKWQSQDDVTEKTESDDKESVARAAVQPEMQGNDTTFDLKDPTKQQSAAYPGTAGEQHLQNHVTALPSEQEKGWVARLPPVVTLLASRRLGAALFGCMVQASLLTSFDSILPLRVREIFHWDSIGAGLIFLPLTIPSFTSPIIGWAADKYGTRWLGTAGFILAIPPLILLRLVDHDSIRQKVLLCALLVLIGVTLDMILVPLMAEITYAVEAKAAKRPPGYFGKGGAYAQAYGLFNMSFAAGSMAGPLLAGLIKAHSGWGTTTLVLGCVSAFSVVPTVIWGGGSIFKERRAKKAARDESIMESGQV</sequence>
<keyword evidence="5 8" id="KW-1133">Transmembrane helix</keyword>
<evidence type="ECO:0000313" key="10">
    <source>
        <dbReference type="EMBL" id="KAL1302671.1"/>
    </source>
</evidence>
<feature type="transmembrane region" description="Helical" evidence="8">
    <location>
        <begin position="64"/>
        <end position="87"/>
    </location>
</feature>
<feature type="transmembrane region" description="Helical" evidence="8">
    <location>
        <begin position="184"/>
        <end position="204"/>
    </location>
</feature>
<evidence type="ECO:0000256" key="6">
    <source>
        <dbReference type="ARBA" id="ARBA00023136"/>
    </source>
</evidence>
<dbReference type="GeneID" id="95976737"/>
<comment type="subcellular location">
    <subcellularLocation>
        <location evidence="1">Membrane</location>
        <topology evidence="1">Multi-pass membrane protein</topology>
    </subcellularLocation>
</comment>